<feature type="transmembrane region" description="Helical" evidence="1">
    <location>
        <begin position="12"/>
        <end position="35"/>
    </location>
</feature>
<dbReference type="AlphaFoldDB" id="A0AAP3ENX0"/>
<keyword evidence="1" id="KW-0472">Membrane</keyword>
<sequence length="63" mass="6842">MAKEGSKTLDVGYMTAYQMIFGSIGLLCIGALQVGIMPFTFSVHAILMLIYLSFLSAAGFCIW</sequence>
<evidence type="ECO:0000313" key="2">
    <source>
        <dbReference type="EMBL" id="MCV5626652.1"/>
    </source>
</evidence>
<reference evidence="2" key="1">
    <citation type="submission" date="2023-06" db="EMBL/GenBank/DDBJ databases">
        <title>Deciphering the underlying mechanisms mediating the transmission of blaNDM gene from human to animals in China.</title>
        <authorList>
            <person name="Chen K."/>
            <person name="Chen S."/>
        </authorList>
    </citation>
    <scope>NUCLEOTIDE SEQUENCE</scope>
    <source>
        <strain evidence="2">1199</strain>
    </source>
</reference>
<protein>
    <submittedName>
        <fullName evidence="2">Uncharacterized protein</fullName>
    </submittedName>
</protein>
<evidence type="ECO:0000256" key="1">
    <source>
        <dbReference type="SAM" id="Phobius"/>
    </source>
</evidence>
<feature type="non-terminal residue" evidence="2">
    <location>
        <position position="63"/>
    </location>
</feature>
<accession>A0AAP3ENX0</accession>
<name>A0AAP3ENX0_ECOLX</name>
<keyword evidence="1" id="KW-1133">Transmembrane helix</keyword>
<organism evidence="2 3">
    <name type="scientific">Escherichia coli</name>
    <dbReference type="NCBI Taxonomy" id="562"/>
    <lineage>
        <taxon>Bacteria</taxon>
        <taxon>Pseudomonadati</taxon>
        <taxon>Pseudomonadota</taxon>
        <taxon>Gammaproteobacteria</taxon>
        <taxon>Enterobacterales</taxon>
        <taxon>Enterobacteriaceae</taxon>
        <taxon>Escherichia</taxon>
    </lineage>
</organism>
<dbReference type="Proteomes" id="UP001208624">
    <property type="component" value="Unassembled WGS sequence"/>
</dbReference>
<dbReference type="EMBL" id="JAOVKC010001827">
    <property type="protein sequence ID" value="MCV5626652.1"/>
    <property type="molecule type" value="Genomic_DNA"/>
</dbReference>
<feature type="transmembrane region" description="Helical" evidence="1">
    <location>
        <begin position="41"/>
        <end position="62"/>
    </location>
</feature>
<keyword evidence="1" id="KW-0812">Transmembrane</keyword>
<evidence type="ECO:0000313" key="3">
    <source>
        <dbReference type="Proteomes" id="UP001208624"/>
    </source>
</evidence>
<gene>
    <name evidence="2" type="ORF">OFN31_34050</name>
</gene>
<proteinExistence type="predicted"/>
<comment type="caution">
    <text evidence="2">The sequence shown here is derived from an EMBL/GenBank/DDBJ whole genome shotgun (WGS) entry which is preliminary data.</text>
</comment>